<dbReference type="InterPro" id="IPR001509">
    <property type="entry name" value="Epimerase_deHydtase"/>
</dbReference>
<dbReference type="InterPro" id="IPR036291">
    <property type="entry name" value="NAD(P)-bd_dom_sf"/>
</dbReference>
<dbReference type="Pfam" id="PF01370">
    <property type="entry name" value="Epimerase"/>
    <property type="match status" value="1"/>
</dbReference>
<feature type="domain" description="NAD-dependent epimerase/dehydratase" evidence="2">
    <location>
        <begin position="15"/>
        <end position="244"/>
    </location>
</feature>
<evidence type="ECO:0000256" key="1">
    <source>
        <dbReference type="SAM" id="MobiDB-lite"/>
    </source>
</evidence>
<evidence type="ECO:0000313" key="4">
    <source>
        <dbReference type="Proteomes" id="UP000621454"/>
    </source>
</evidence>
<dbReference type="SUPFAM" id="SSF51735">
    <property type="entry name" value="NAD(P)-binding Rossmann-fold domains"/>
    <property type="match status" value="1"/>
</dbReference>
<reference evidence="3" key="2">
    <citation type="submission" date="2020-09" db="EMBL/GenBank/DDBJ databases">
        <authorList>
            <person name="Sun Q."/>
            <person name="Zhou Y."/>
        </authorList>
    </citation>
    <scope>NUCLEOTIDE SEQUENCE</scope>
    <source>
        <strain evidence="3">CGMCC 1.12827</strain>
    </source>
</reference>
<dbReference type="PANTHER" id="PTHR43245">
    <property type="entry name" value="BIFUNCTIONAL POLYMYXIN RESISTANCE PROTEIN ARNA"/>
    <property type="match status" value="1"/>
</dbReference>
<protein>
    <recommendedName>
        <fullName evidence="2">NAD-dependent epimerase/dehydratase domain-containing protein</fullName>
    </recommendedName>
</protein>
<dbReference type="Gene3D" id="3.40.50.720">
    <property type="entry name" value="NAD(P)-binding Rossmann-like Domain"/>
    <property type="match status" value="1"/>
</dbReference>
<accession>A0A916SXZ3</accession>
<dbReference type="EMBL" id="BMGC01000003">
    <property type="protein sequence ID" value="GGB21440.1"/>
    <property type="molecule type" value="Genomic_DNA"/>
</dbReference>
<name>A0A916SXZ3_9ACTN</name>
<evidence type="ECO:0000259" key="2">
    <source>
        <dbReference type="Pfam" id="PF01370"/>
    </source>
</evidence>
<evidence type="ECO:0000313" key="3">
    <source>
        <dbReference type="EMBL" id="GGB21440.1"/>
    </source>
</evidence>
<feature type="region of interest" description="Disordered" evidence="1">
    <location>
        <begin position="133"/>
        <end position="155"/>
    </location>
</feature>
<dbReference type="AlphaFoldDB" id="A0A916SXZ3"/>
<comment type="caution">
    <text evidence="3">The sequence shown here is derived from an EMBL/GenBank/DDBJ whole genome shotgun (WGS) entry which is preliminary data.</text>
</comment>
<reference evidence="3" key="1">
    <citation type="journal article" date="2014" name="Int. J. Syst. Evol. Microbiol.">
        <title>Complete genome sequence of Corynebacterium casei LMG S-19264T (=DSM 44701T), isolated from a smear-ripened cheese.</title>
        <authorList>
            <consortium name="US DOE Joint Genome Institute (JGI-PGF)"/>
            <person name="Walter F."/>
            <person name="Albersmeier A."/>
            <person name="Kalinowski J."/>
            <person name="Ruckert C."/>
        </authorList>
    </citation>
    <scope>NUCLEOTIDE SEQUENCE</scope>
    <source>
        <strain evidence="3">CGMCC 1.12827</strain>
    </source>
</reference>
<dbReference type="Proteomes" id="UP000621454">
    <property type="component" value="Unassembled WGS sequence"/>
</dbReference>
<proteinExistence type="predicted"/>
<sequence>MVGDMTVAAERPRVVMVTGAATFLGGYLIRRMARNPDIERVLAIDSRAPSKDMIRRMGRAEFVRVDIRRSAISKLMDAESVDTVVHAATSVMDTTSHTTAIKELNVIGTMQLCAACQRSPTVKRVVMRSSGMVYGSSSRDPSHMSEDDVPAVDPRSGYGRDLVDIESYMRGLSRRRPDMTVTILRPAAILGPRIHTRISRYLSSPVIPTAMGFEPRLQFLHEEDALAAMEHATLAGVPGTFNVAAEGAVTLTQALRRCGRLQMPVPQPMLGTVAGVLRGLKLARIQGDEGGYLTFGRVLDTTRMRTELGFAPTHTSSETLDDFIARRGVEPILPPEFWHSVEGGVRRVADRIA</sequence>
<dbReference type="InterPro" id="IPR050177">
    <property type="entry name" value="Lipid_A_modif_metabolic_enz"/>
</dbReference>
<keyword evidence="4" id="KW-1185">Reference proteome</keyword>
<organism evidence="3 4">
    <name type="scientific">Gordonia jinhuaensis</name>
    <dbReference type="NCBI Taxonomy" id="1517702"/>
    <lineage>
        <taxon>Bacteria</taxon>
        <taxon>Bacillati</taxon>
        <taxon>Actinomycetota</taxon>
        <taxon>Actinomycetes</taxon>
        <taxon>Mycobacteriales</taxon>
        <taxon>Gordoniaceae</taxon>
        <taxon>Gordonia</taxon>
    </lineage>
</organism>
<dbReference type="PANTHER" id="PTHR43245:SF52">
    <property type="entry name" value="NAD-DEPENDENT EPIMERASE_DEHYDRATASE"/>
    <property type="match status" value="1"/>
</dbReference>
<gene>
    <name evidence="3" type="ORF">GCM10011489_07010</name>
</gene>